<sequence>MVASNPNAVIQRQGSPSTTLETRSSEAPWIRDQRRTPRSARSLTSTPTNRKRQVPPASSFTNPFEETPRRRNINNNGNNPFESPDVLKMQHRTNQNPFDSPASYRDSVVTTTVTTVGGGTLNHRTTNNPFESPSPTRMMIETKQKTNRQRTHNTINPFDSPALSTRPPVTPNRRPHSNKSPAAAYSPAKQESVALDSLEQILDTTDDTTQDEDEEVEVLTDGAQPQVQHHHSRNVYPYPPYSSGAGATPTPTTQQSARSNFSPSPFRTPTPSEVVMMSTPSPTRPYSTTTSKQSQSTPPTTSSRSVESWADAISQDTTPSDRALRAAETLRRNFEHRRSKQKRGEEMTEEESTALDGLVLEYSQTEGSESANINDDVKNDNWNNNNNNNNNSKSNMTTSSRGVAGFPEEKKQEMVGEEEKRESTPSVETPLSKVDSSNFALHDLCDEARSTDDLAWRNALYLLSVQPRLASEQETESQMTPLHVACMATDPPPLWMTRALLYTAPSACRQTDKGGRLPLHLLVATSADVDTVRLLVEEYPPSVAHKDDRGFTPLHLLLKNNQVPLTLEHLRLLLGQLSYGTSQHAQQEKRSKVSFRKGDHLKKSLEELEEMANEREQCHESTFRQFPDDVRQCLTKLSQWKRRQDNKKAHMEKRLHQENLTFMHAKGKDFENPASIPTPTGQLMPLHLLVRRNLDSKSPLDIYSVKEASRIDLMRVIVAAYPRALLATDAHGNTPLMTAMLQSYSLPSDEVVEILLGLRTPGFGFCGGEHPAMIPSGETGQLPLHVAAEELLSNYSLVSTICEAYPDARSVQDFRGRTPLHLAIQNYRSVPLDEATMDLLYIDSIAKVRDDDGKIPFDLLVENPKCVKEPFEPFLGTMQSSKVFQTFLDASMDRPRNATEAQLFLQRFQNLPPWLRRQACAAVAVQDTLLEEMASPFNTFRIFGSGLVLVVLLALLRRILHVKEGLEVLVYYLATYHLVIQLIHWVKTIFMGECWRLCLSNIWRWIDLATGILAILCSHSLGSETGEVGDKEDYVSNLGAAATAACWLSLLGYLIDWSHGVAVFAGSATRVISVLVCPLFVAAMGIIATSQIIFTLDDCTEGGICSLPAAYYLVYQMVLGEPALTSDSQFSLSMTVIVVIFTVLWIWWIFSAVAMTITEAKYFDPKQIAIVWFWEPKVVLTALSFGGRSGKLSNGPGLQERWCNTMEVAWDVLCSALYMEDSSKSWDMCCFRSQSLRFATGFLALFLVPIWLAMGLATLGLLWPPQVRRWVFTPSQTSTDFYGGHNGNASEDELSRAKLSQLRADLVEMKAITYDQNYQIQKDLGFLKDVIFRAVMEEEDYLHSKSE</sequence>
<organism evidence="5 6">
    <name type="scientific">Nitzschia inconspicua</name>
    <dbReference type="NCBI Taxonomy" id="303405"/>
    <lineage>
        <taxon>Eukaryota</taxon>
        <taxon>Sar</taxon>
        <taxon>Stramenopiles</taxon>
        <taxon>Ochrophyta</taxon>
        <taxon>Bacillariophyta</taxon>
        <taxon>Bacillariophyceae</taxon>
        <taxon>Bacillariophycidae</taxon>
        <taxon>Bacillariales</taxon>
        <taxon>Bacillariaceae</taxon>
        <taxon>Nitzschia</taxon>
    </lineage>
</organism>
<feature type="region of interest" description="Disordered" evidence="3">
    <location>
        <begin position="206"/>
        <end position="432"/>
    </location>
</feature>
<name>A0A9K3LUN5_9STRA</name>
<dbReference type="EMBL" id="JAGRRH010000006">
    <property type="protein sequence ID" value="KAG7368884.1"/>
    <property type="molecule type" value="Genomic_DNA"/>
</dbReference>
<feature type="compositionally biased region" description="Polar residues" evidence="3">
    <location>
        <begin position="39"/>
        <end position="48"/>
    </location>
</feature>
<evidence type="ECO:0000313" key="5">
    <source>
        <dbReference type="EMBL" id="KAG7368884.1"/>
    </source>
</evidence>
<dbReference type="InterPro" id="IPR002110">
    <property type="entry name" value="Ankyrin_rpt"/>
</dbReference>
<proteinExistence type="predicted"/>
<evidence type="ECO:0000256" key="3">
    <source>
        <dbReference type="SAM" id="MobiDB-lite"/>
    </source>
</evidence>
<feature type="region of interest" description="Disordered" evidence="3">
    <location>
        <begin position="1"/>
        <end position="85"/>
    </location>
</feature>
<dbReference type="SMART" id="SM00248">
    <property type="entry name" value="ANK"/>
    <property type="match status" value="5"/>
</dbReference>
<feature type="compositionally biased region" description="Low complexity" evidence="3">
    <location>
        <begin position="380"/>
        <end position="395"/>
    </location>
</feature>
<protein>
    <submittedName>
        <fullName evidence="5">Ankyrin repeat domain protein</fullName>
    </submittedName>
</protein>
<gene>
    <name evidence="5" type="ORF">IV203_031627</name>
</gene>
<feature type="transmembrane region" description="Helical" evidence="4">
    <location>
        <begin position="939"/>
        <end position="956"/>
    </location>
</feature>
<feature type="compositionally biased region" description="Basic and acidic residues" evidence="3">
    <location>
        <begin position="407"/>
        <end position="423"/>
    </location>
</feature>
<dbReference type="PANTHER" id="PTHR24186">
    <property type="entry name" value="PROTEIN PHOSPHATASE 1 REGULATORY SUBUNIT"/>
    <property type="match status" value="1"/>
</dbReference>
<comment type="caution">
    <text evidence="5">The sequence shown here is derived from an EMBL/GenBank/DDBJ whole genome shotgun (WGS) entry which is preliminary data.</text>
</comment>
<dbReference type="PANTHER" id="PTHR24186:SF38">
    <property type="entry name" value="ANKYRIN REPEAT FAMILY PROTEIN"/>
    <property type="match status" value="1"/>
</dbReference>
<dbReference type="OrthoDB" id="45220at2759"/>
<feature type="region of interest" description="Disordered" evidence="3">
    <location>
        <begin position="115"/>
        <end position="191"/>
    </location>
</feature>
<feature type="compositionally biased region" description="Basic and acidic residues" evidence="3">
    <location>
        <begin position="322"/>
        <end position="333"/>
    </location>
</feature>
<evidence type="ECO:0000256" key="1">
    <source>
        <dbReference type="ARBA" id="ARBA00022737"/>
    </source>
</evidence>
<keyword evidence="6" id="KW-1185">Reference proteome</keyword>
<accession>A0A9K3LUN5</accession>
<feature type="compositionally biased region" description="Polar residues" evidence="3">
    <location>
        <begin position="122"/>
        <end position="135"/>
    </location>
</feature>
<dbReference type="Proteomes" id="UP000693970">
    <property type="component" value="Unassembled WGS sequence"/>
</dbReference>
<feature type="compositionally biased region" description="Low complexity" evidence="3">
    <location>
        <begin position="258"/>
        <end position="303"/>
    </location>
</feature>
<keyword evidence="1" id="KW-0677">Repeat</keyword>
<feature type="transmembrane region" description="Helical" evidence="4">
    <location>
        <begin position="1130"/>
        <end position="1157"/>
    </location>
</feature>
<dbReference type="GO" id="GO:0005886">
    <property type="term" value="C:plasma membrane"/>
    <property type="evidence" value="ECO:0007669"/>
    <property type="project" value="TreeGrafter"/>
</dbReference>
<feature type="transmembrane region" description="Helical" evidence="4">
    <location>
        <begin position="1099"/>
        <end position="1118"/>
    </location>
</feature>
<feature type="compositionally biased region" description="Polar residues" evidence="3">
    <location>
        <begin position="1"/>
        <end position="22"/>
    </location>
</feature>
<feature type="compositionally biased region" description="Polar residues" evidence="3">
    <location>
        <begin position="362"/>
        <end position="371"/>
    </location>
</feature>
<evidence type="ECO:0000256" key="2">
    <source>
        <dbReference type="ARBA" id="ARBA00023043"/>
    </source>
</evidence>
<reference evidence="5" key="2">
    <citation type="submission" date="2021-04" db="EMBL/GenBank/DDBJ databases">
        <authorList>
            <person name="Podell S."/>
        </authorList>
    </citation>
    <scope>NUCLEOTIDE SEQUENCE</scope>
    <source>
        <strain evidence="5">Hildebrandi</strain>
    </source>
</reference>
<keyword evidence="4" id="KW-0812">Transmembrane</keyword>
<feature type="transmembrane region" description="Helical" evidence="4">
    <location>
        <begin position="968"/>
        <end position="990"/>
    </location>
</feature>
<keyword evidence="4" id="KW-0472">Membrane</keyword>
<feature type="transmembrane region" description="Helical" evidence="4">
    <location>
        <begin position="1034"/>
        <end position="1055"/>
    </location>
</feature>
<evidence type="ECO:0000313" key="6">
    <source>
        <dbReference type="Proteomes" id="UP000693970"/>
    </source>
</evidence>
<keyword evidence="4" id="KW-1133">Transmembrane helix</keyword>
<evidence type="ECO:0000256" key="4">
    <source>
        <dbReference type="SAM" id="Phobius"/>
    </source>
</evidence>
<feature type="compositionally biased region" description="Acidic residues" evidence="3">
    <location>
        <begin position="206"/>
        <end position="218"/>
    </location>
</feature>
<keyword evidence="2" id="KW-0040">ANK repeat</keyword>
<feature type="transmembrane region" description="Helical" evidence="4">
    <location>
        <begin position="1002"/>
        <end position="1022"/>
    </location>
</feature>
<feature type="transmembrane region" description="Helical" evidence="4">
    <location>
        <begin position="1061"/>
        <end position="1087"/>
    </location>
</feature>
<reference evidence="5" key="1">
    <citation type="journal article" date="2021" name="Sci. Rep.">
        <title>Diploid genomic architecture of Nitzschia inconspicua, an elite biomass production diatom.</title>
        <authorList>
            <person name="Oliver A."/>
            <person name="Podell S."/>
            <person name="Pinowska A."/>
            <person name="Traller J.C."/>
            <person name="Smith S.R."/>
            <person name="McClure R."/>
            <person name="Beliaev A."/>
            <person name="Bohutskyi P."/>
            <person name="Hill E.A."/>
            <person name="Rabines A."/>
            <person name="Zheng H."/>
            <person name="Allen L.Z."/>
            <person name="Kuo A."/>
            <person name="Grigoriev I.V."/>
            <person name="Allen A.E."/>
            <person name="Hazlebeck D."/>
            <person name="Allen E.E."/>
        </authorList>
    </citation>
    <scope>NUCLEOTIDE SEQUENCE</scope>
    <source>
        <strain evidence="5">Hildebrandi</strain>
    </source>
</reference>
<feature type="transmembrane region" description="Helical" evidence="4">
    <location>
        <begin position="1242"/>
        <end position="1263"/>
    </location>
</feature>